<reference evidence="1 2" key="1">
    <citation type="submission" date="2015-07" db="EMBL/GenBank/DDBJ databases">
        <title>The genome of Melipona quadrifasciata.</title>
        <authorList>
            <person name="Pan H."/>
            <person name="Kapheim K."/>
        </authorList>
    </citation>
    <scope>NUCLEOTIDE SEQUENCE [LARGE SCALE GENOMIC DNA]</scope>
    <source>
        <strain evidence="1">0111107301</strain>
        <tissue evidence="1">Whole body</tissue>
    </source>
</reference>
<name>A0A0M9A3G5_9HYME</name>
<accession>A0A0M9A3G5</accession>
<evidence type="ECO:0000313" key="2">
    <source>
        <dbReference type="Proteomes" id="UP000053105"/>
    </source>
</evidence>
<proteinExistence type="predicted"/>
<gene>
    <name evidence="1" type="ORF">WN51_12003</name>
</gene>
<organism evidence="1 2">
    <name type="scientific">Melipona quadrifasciata</name>
    <dbReference type="NCBI Taxonomy" id="166423"/>
    <lineage>
        <taxon>Eukaryota</taxon>
        <taxon>Metazoa</taxon>
        <taxon>Ecdysozoa</taxon>
        <taxon>Arthropoda</taxon>
        <taxon>Hexapoda</taxon>
        <taxon>Insecta</taxon>
        <taxon>Pterygota</taxon>
        <taxon>Neoptera</taxon>
        <taxon>Endopterygota</taxon>
        <taxon>Hymenoptera</taxon>
        <taxon>Apocrita</taxon>
        <taxon>Aculeata</taxon>
        <taxon>Apoidea</taxon>
        <taxon>Anthophila</taxon>
        <taxon>Apidae</taxon>
        <taxon>Melipona</taxon>
    </lineage>
</organism>
<keyword evidence="2" id="KW-1185">Reference proteome</keyword>
<dbReference type="EMBL" id="KQ435759">
    <property type="protein sequence ID" value="KOX75676.1"/>
    <property type="molecule type" value="Genomic_DNA"/>
</dbReference>
<dbReference type="AlphaFoldDB" id="A0A0M9A3G5"/>
<dbReference type="Proteomes" id="UP000053105">
    <property type="component" value="Unassembled WGS sequence"/>
</dbReference>
<protein>
    <submittedName>
        <fullName evidence="1">Uncharacterized protein</fullName>
    </submittedName>
</protein>
<evidence type="ECO:0000313" key="1">
    <source>
        <dbReference type="EMBL" id="KOX75676.1"/>
    </source>
</evidence>
<sequence>MYEVIKAKVKNIEDYDILRLIAEPNLKLESSKTQRKCQFSQYKPAILRIL</sequence>